<feature type="transmembrane region" description="Helical" evidence="6">
    <location>
        <begin position="304"/>
        <end position="323"/>
    </location>
</feature>
<dbReference type="EC" id="2.7.13.3" evidence="2"/>
<dbReference type="InterPro" id="IPR011712">
    <property type="entry name" value="Sig_transdc_His_kin_sub3_dim/P"/>
</dbReference>
<dbReference type="GO" id="GO:0016020">
    <property type="term" value="C:membrane"/>
    <property type="evidence" value="ECO:0007669"/>
    <property type="project" value="InterPro"/>
</dbReference>
<dbReference type="Pfam" id="PF07730">
    <property type="entry name" value="HisKA_3"/>
    <property type="match status" value="1"/>
</dbReference>
<dbReference type="PANTHER" id="PTHR24421:SF60">
    <property type="entry name" value="SENSOR HISTIDINE KINASE COMP"/>
    <property type="match status" value="1"/>
</dbReference>
<dbReference type="GO" id="GO:0000155">
    <property type="term" value="F:phosphorelay sensor kinase activity"/>
    <property type="evidence" value="ECO:0007669"/>
    <property type="project" value="InterPro"/>
</dbReference>
<name>A0A9W3JD43_BACTU</name>
<gene>
    <name evidence="8" type="ORF">BTG_23005</name>
</gene>
<evidence type="ECO:0000256" key="5">
    <source>
        <dbReference type="ARBA" id="ARBA00023012"/>
    </source>
</evidence>
<dbReference type="Gene3D" id="3.30.565.10">
    <property type="entry name" value="Histidine kinase-like ATPase, C-terminal domain"/>
    <property type="match status" value="1"/>
</dbReference>
<dbReference type="KEGG" id="bti:BTG_23005"/>
<feature type="domain" description="Histidine kinase/HSP90-like ATPase" evidence="7">
    <location>
        <begin position="678"/>
        <end position="771"/>
    </location>
</feature>
<feature type="transmembrane region" description="Helical" evidence="6">
    <location>
        <begin position="172"/>
        <end position="197"/>
    </location>
</feature>
<accession>A0A9W3JD43</accession>
<dbReference type="CDD" id="cd16917">
    <property type="entry name" value="HATPase_UhpB-NarQ-NarX-like"/>
    <property type="match status" value="1"/>
</dbReference>
<feature type="transmembrane region" description="Helical" evidence="6">
    <location>
        <begin position="339"/>
        <end position="359"/>
    </location>
</feature>
<dbReference type="GO" id="GO:0046983">
    <property type="term" value="F:protein dimerization activity"/>
    <property type="evidence" value="ECO:0007669"/>
    <property type="project" value="InterPro"/>
</dbReference>
<feature type="transmembrane region" description="Helical" evidence="6">
    <location>
        <begin position="147"/>
        <end position="166"/>
    </location>
</feature>
<dbReference type="Proteomes" id="UP000005259">
    <property type="component" value="Chromosome"/>
</dbReference>
<dbReference type="InterPro" id="IPR036890">
    <property type="entry name" value="HATPase_C_sf"/>
</dbReference>
<reference evidence="8 9" key="1">
    <citation type="submission" date="2012-08" db="EMBL/GenBank/DDBJ databases">
        <authorList>
            <person name="Doggett N."/>
            <person name="Teshima H."/>
            <person name="Bruce D."/>
            <person name="Detter J.C."/>
            <person name="Johnson S.L."/>
            <person name="Han C."/>
        </authorList>
    </citation>
    <scope>NUCLEOTIDE SEQUENCE [LARGE SCALE GENOMIC DNA]</scope>
    <source>
        <strain evidence="8 9">HD-771</strain>
    </source>
</reference>
<evidence type="ECO:0000259" key="7">
    <source>
        <dbReference type="SMART" id="SM00387"/>
    </source>
</evidence>
<dbReference type="Pfam" id="PF02518">
    <property type="entry name" value="HATPase_c"/>
    <property type="match status" value="1"/>
</dbReference>
<evidence type="ECO:0000256" key="4">
    <source>
        <dbReference type="ARBA" id="ARBA00022777"/>
    </source>
</evidence>
<evidence type="ECO:0000256" key="6">
    <source>
        <dbReference type="SAM" id="Phobius"/>
    </source>
</evidence>
<evidence type="ECO:0000313" key="8">
    <source>
        <dbReference type="EMBL" id="AFQ18013.1"/>
    </source>
</evidence>
<organism evidence="8 9">
    <name type="scientific">Bacillus thuringiensis HD-771</name>
    <dbReference type="NCBI Taxonomy" id="1218175"/>
    <lineage>
        <taxon>Bacteria</taxon>
        <taxon>Bacillati</taxon>
        <taxon>Bacillota</taxon>
        <taxon>Bacilli</taxon>
        <taxon>Bacillales</taxon>
        <taxon>Bacillaceae</taxon>
        <taxon>Bacillus</taxon>
        <taxon>Bacillus cereus group</taxon>
    </lineage>
</organism>
<evidence type="ECO:0000256" key="3">
    <source>
        <dbReference type="ARBA" id="ARBA00022679"/>
    </source>
</evidence>
<feature type="transmembrane region" description="Helical" evidence="6">
    <location>
        <begin position="209"/>
        <end position="230"/>
    </location>
</feature>
<dbReference type="EMBL" id="CP003752">
    <property type="protein sequence ID" value="AFQ18013.1"/>
    <property type="molecule type" value="Genomic_DNA"/>
</dbReference>
<keyword evidence="3" id="KW-0808">Transferase</keyword>
<evidence type="ECO:0000256" key="2">
    <source>
        <dbReference type="ARBA" id="ARBA00012438"/>
    </source>
</evidence>
<comment type="catalytic activity">
    <reaction evidence="1">
        <text>ATP + protein L-histidine = ADP + protein N-phospho-L-histidine.</text>
        <dbReference type="EC" id="2.7.13.3"/>
    </reaction>
</comment>
<dbReference type="InterPro" id="IPR003594">
    <property type="entry name" value="HATPase_dom"/>
</dbReference>
<protein>
    <recommendedName>
        <fullName evidence="2">histidine kinase</fullName>
        <ecNumber evidence="2">2.7.13.3</ecNumber>
    </recommendedName>
</protein>
<keyword evidence="4" id="KW-0418">Kinase</keyword>
<dbReference type="InterPro" id="IPR050482">
    <property type="entry name" value="Sensor_HK_TwoCompSys"/>
</dbReference>
<keyword evidence="5" id="KW-0902">Two-component regulatory system</keyword>
<feature type="transmembrane region" description="Helical" evidence="6">
    <location>
        <begin position="118"/>
        <end position="138"/>
    </location>
</feature>
<evidence type="ECO:0000313" key="9">
    <source>
        <dbReference type="Proteomes" id="UP000005259"/>
    </source>
</evidence>
<dbReference type="SMART" id="SM00387">
    <property type="entry name" value="HATPase_c"/>
    <property type="match status" value="1"/>
</dbReference>
<feature type="transmembrane region" description="Helical" evidence="6">
    <location>
        <begin position="273"/>
        <end position="292"/>
    </location>
</feature>
<keyword evidence="6" id="KW-1133">Transmembrane helix</keyword>
<feature type="transmembrane region" description="Helical" evidence="6">
    <location>
        <begin position="7"/>
        <end position="26"/>
    </location>
</feature>
<dbReference type="PANTHER" id="PTHR24421">
    <property type="entry name" value="NITRATE/NITRITE SENSOR PROTEIN NARX-RELATED"/>
    <property type="match status" value="1"/>
</dbReference>
<dbReference type="SUPFAM" id="SSF55874">
    <property type="entry name" value="ATPase domain of HSP90 chaperone/DNA topoisomerase II/histidine kinase"/>
    <property type="match status" value="1"/>
</dbReference>
<proteinExistence type="predicted"/>
<evidence type="ECO:0000256" key="1">
    <source>
        <dbReference type="ARBA" id="ARBA00000085"/>
    </source>
</evidence>
<dbReference type="AlphaFoldDB" id="A0A9W3JD43"/>
<sequence length="772" mass="89518">MQIQRNFVFISCVTILYFCLQGYILYKINQPYSGVLISKTDSATYTIAKIKSSGWAFHTDLKEGDIIYSINKEEPHLGILPGYQNQSLNASEIQVKKDDITQTYKGTQHFIDYRDKIISVYFPFLLAFICLGLSIFLYTKKPLNRETFFLITFLFMTSSSLLIAVESGKGDFIALIILSIVFQGTPMSLILLLNELFKKKQLYVISMRFLKIDIAIGIILLSLSILMMFIPFPVVNTDGLELIYLSINIIFCIYFLISAYIKYHNTVHKPFLKLMLTIHSIAFFPFVTLYALPDAIFSTPILSADIGAMFLIALPIGYFYLVATKQIFDIDFVFDRLRYYAFLSLIPTLLIAIITSWSIYYKGNFLSRLLQSFIIIFPLNILFLILKERLDFTFRNHLFRTKTNLYVNIEQFTAQLSSIMKTEELEKKFTNEIVSMLKSSFIQFVQYDMKDNTYTQCNGYGQTKDFTLSKKKKWSMAALLINDLLEDDGCIGTYLYSTKHIKHYIWIGTKVNNIKYNTHEKSWFITVTTYVRLIYENLYTINEIIHSLEQESLESKTNSASLSRLLFQISEQERRRLASDLHDSALQDQIVWYRKLDSLLKNKSVPLELKNELKKIHFGMHDVIQQIRDTCNELRPSLLSDAGLIGALRELLAQTQLRVQFQIQFDHESIQEHHYDFDKILSLYRIIQELLTNADKHSEATIVSIFLWEENNCIFLDYRDNGKGFNIDTPYSPKQHMGLSGIKGRLQSIGGEIHIVSEAKKGLQINITVPRW</sequence>
<keyword evidence="6" id="KW-0812">Transmembrane</keyword>
<keyword evidence="6" id="KW-0472">Membrane</keyword>
<feature type="transmembrane region" description="Helical" evidence="6">
    <location>
        <begin position="365"/>
        <end position="386"/>
    </location>
</feature>
<feature type="transmembrane region" description="Helical" evidence="6">
    <location>
        <begin position="242"/>
        <end position="261"/>
    </location>
</feature>